<dbReference type="Proteomes" id="UP000662259">
    <property type="component" value="Unassembled WGS sequence"/>
</dbReference>
<name>A0A8I2GSZ9_RHILV</name>
<accession>A0A8I2GSZ9</accession>
<dbReference type="EMBL" id="WIEZ01000013">
    <property type="protein sequence ID" value="NKM47884.1"/>
    <property type="molecule type" value="Genomic_DNA"/>
</dbReference>
<evidence type="ECO:0000313" key="1">
    <source>
        <dbReference type="EMBL" id="NKM47884.1"/>
    </source>
</evidence>
<sequence length="101" mass="11302">MAFQPLLLATPPAARSEREHDVVRKPLTLFGIMLVPAGLAWFPDSRCTKWQRAGVSPGSLMSSGLDQDQLPWRKSMAKADAAFQLIDFDLAVNTAFWWRTV</sequence>
<dbReference type="AlphaFoldDB" id="A0A8I2GSZ9"/>
<comment type="caution">
    <text evidence="1">The sequence shown here is derived from an EMBL/GenBank/DDBJ whole genome shotgun (WGS) entry which is preliminary data.</text>
</comment>
<organism evidence="1 2">
    <name type="scientific">Rhizobium leguminosarum bv. viciae</name>
    <dbReference type="NCBI Taxonomy" id="387"/>
    <lineage>
        <taxon>Bacteria</taxon>
        <taxon>Pseudomonadati</taxon>
        <taxon>Pseudomonadota</taxon>
        <taxon>Alphaproteobacteria</taxon>
        <taxon>Hyphomicrobiales</taxon>
        <taxon>Rhizobiaceae</taxon>
        <taxon>Rhizobium/Agrobacterium group</taxon>
        <taxon>Rhizobium</taxon>
    </lineage>
</organism>
<evidence type="ECO:0000313" key="2">
    <source>
        <dbReference type="Proteomes" id="UP000662259"/>
    </source>
</evidence>
<protein>
    <submittedName>
        <fullName evidence="1">Uncharacterized protein</fullName>
    </submittedName>
</protein>
<gene>
    <name evidence="1" type="ORF">GFL91_23530</name>
</gene>
<proteinExistence type="predicted"/>
<reference evidence="1" key="1">
    <citation type="submission" date="2019-10" db="EMBL/GenBank/DDBJ databases">
        <title>Rhizobium leguminosarum symbiovar viciae collection.</title>
        <authorList>
            <person name="Boivin S."/>
            <person name="Lepetit M."/>
        </authorList>
    </citation>
    <scope>NUCLEOTIDE SEQUENCE</scope>
    <source>
        <strain evidence="1">L143</strain>
    </source>
</reference>